<dbReference type="InterPro" id="IPR051540">
    <property type="entry name" value="S-2-haloacid_dehalogenase"/>
</dbReference>
<evidence type="ECO:0000256" key="1">
    <source>
        <dbReference type="ARBA" id="ARBA00022801"/>
    </source>
</evidence>
<dbReference type="SUPFAM" id="SSF56784">
    <property type="entry name" value="HAD-like"/>
    <property type="match status" value="1"/>
</dbReference>
<dbReference type="GO" id="GO:0016787">
    <property type="term" value="F:hydrolase activity"/>
    <property type="evidence" value="ECO:0007669"/>
    <property type="project" value="UniProtKB-KW"/>
</dbReference>
<name>A0AAE3NS17_9RHOB</name>
<dbReference type="Proteomes" id="UP001220964">
    <property type="component" value="Unassembled WGS sequence"/>
</dbReference>
<dbReference type="AlphaFoldDB" id="A0AAE3NS17"/>
<protein>
    <submittedName>
        <fullName evidence="2">HAD-IA family hydrolase</fullName>
    </submittedName>
</protein>
<dbReference type="InterPro" id="IPR006439">
    <property type="entry name" value="HAD-SF_hydro_IA"/>
</dbReference>
<dbReference type="NCBIfam" id="TIGR01493">
    <property type="entry name" value="HAD-SF-IA-v2"/>
    <property type="match status" value="1"/>
</dbReference>
<dbReference type="Gene3D" id="3.40.50.1000">
    <property type="entry name" value="HAD superfamily/HAD-like"/>
    <property type="match status" value="1"/>
</dbReference>
<keyword evidence="3" id="KW-1185">Reference proteome</keyword>
<accession>A0AAE3NS17</accession>
<dbReference type="RefSeq" id="WP_275567103.1">
    <property type="nucleotide sequence ID" value="NZ_JARGYC010000020.1"/>
</dbReference>
<evidence type="ECO:0000313" key="3">
    <source>
        <dbReference type="Proteomes" id="UP001220964"/>
    </source>
</evidence>
<sequence length="253" mass="27602">MTDATTAPRPLTDFAYVSFDVVGTLIDFEGAITAGVSAIAATAGVEVDGEAVLATYRAARYEPDALRFPDDLGRCYGRIAAATGLPDTPENRQHMIDAVGEAEPFPDSAEALARLKTRYRLIAMTNARRWAYEKYQAKLGFPFWAGFTTDETGCEKPDPAFFRQVFAHVEAAGGAQRDILHAAQSQHHDIGISRELGMTNVWIQRRHAQTGYGGTIEPQGFTAPDYHFRSLAEFADAADLASQAAQDRHFPAS</sequence>
<comment type="caution">
    <text evidence="2">The sequence shown here is derived from an EMBL/GenBank/DDBJ whole genome shotgun (WGS) entry which is preliminary data.</text>
</comment>
<dbReference type="Pfam" id="PF00702">
    <property type="entry name" value="Hydrolase"/>
    <property type="match status" value="1"/>
</dbReference>
<dbReference type="PANTHER" id="PTHR43316">
    <property type="entry name" value="HYDROLASE, HALOACID DELAHOGENASE-RELATED"/>
    <property type="match status" value="1"/>
</dbReference>
<dbReference type="Gene3D" id="1.10.150.750">
    <property type="match status" value="1"/>
</dbReference>
<keyword evidence="1 2" id="KW-0378">Hydrolase</keyword>
<dbReference type="EMBL" id="JARGYC010000020">
    <property type="protein sequence ID" value="MDF0600961.1"/>
    <property type="molecule type" value="Genomic_DNA"/>
</dbReference>
<dbReference type="PANTHER" id="PTHR43316:SF3">
    <property type="entry name" value="HALOACID DEHALOGENASE, TYPE II (AFU_ORTHOLOGUE AFUA_2G07750)-RELATED"/>
    <property type="match status" value="1"/>
</dbReference>
<dbReference type="InterPro" id="IPR036412">
    <property type="entry name" value="HAD-like_sf"/>
</dbReference>
<reference evidence="2" key="1">
    <citation type="submission" date="2023-03" db="EMBL/GenBank/DDBJ databases">
        <title>Multiphase analysis and comparison of six strains from genera Psychromarinibacter, Lutimaribacter, and Maritimibacter, including a novel species: Psychromarinibacter sediminicola sp. nov.</title>
        <authorList>
            <person name="Wang Y.-H."/>
            <person name="Ye M.-Q."/>
            <person name="Du Z.-J."/>
        </authorList>
    </citation>
    <scope>NUCLEOTIDE SEQUENCE</scope>
    <source>
        <strain evidence="2">C21-152</strain>
    </source>
</reference>
<proteinExistence type="predicted"/>
<dbReference type="InterPro" id="IPR023214">
    <property type="entry name" value="HAD_sf"/>
</dbReference>
<organism evidence="2 3">
    <name type="scientific">Psychromarinibacter sediminicola</name>
    <dbReference type="NCBI Taxonomy" id="3033385"/>
    <lineage>
        <taxon>Bacteria</taxon>
        <taxon>Pseudomonadati</taxon>
        <taxon>Pseudomonadota</taxon>
        <taxon>Alphaproteobacteria</taxon>
        <taxon>Rhodobacterales</taxon>
        <taxon>Paracoccaceae</taxon>
        <taxon>Psychromarinibacter</taxon>
    </lineage>
</organism>
<evidence type="ECO:0000313" key="2">
    <source>
        <dbReference type="EMBL" id="MDF0600961.1"/>
    </source>
</evidence>
<gene>
    <name evidence="2" type="ORF">P1J78_09485</name>
</gene>